<proteinExistence type="predicted"/>
<dbReference type="RefSeq" id="WP_377578844.1">
    <property type="nucleotide sequence ID" value="NZ_JBHTMP010000101.1"/>
</dbReference>
<accession>A0ABW3YNJ4</accession>
<sequence>MGTALAGGVLLLAGLLLGYREMFMLGGAGLAAVAVCAAWGLVTPALVVDRVVVPDRVRRGEPAESVIDVVSRGRTGRVLRLSDGVWDADGRAAAAPATSEVFARPGLPARVRLGLPTSRRGVFRVGPLRVGRADPLGLWSALRPVGSTQQLIVWPNWHAMAASAIGRTAQIEASRDPQHRESITFHTLREYVSGDDLRHIHWRTTARMGTLMVRRHEGASVARLVLLIDDRASSYADPDSFEEAVEVAASVLVSAMNDGRRVAVVSAAEPTRDPATSVVAGLDLLATTRLVSPGAPDDQIQAQLRLRPLGDALLVITGFASNVTLAGPLASRYHSVQTAVLGPETDLDVGGTVITAPTAADVVARLQEQR</sequence>
<evidence type="ECO:0000313" key="4">
    <source>
        <dbReference type="Proteomes" id="UP001597260"/>
    </source>
</evidence>
<feature type="domain" description="DUF58" evidence="2">
    <location>
        <begin position="188"/>
        <end position="269"/>
    </location>
</feature>
<evidence type="ECO:0000259" key="2">
    <source>
        <dbReference type="Pfam" id="PF01882"/>
    </source>
</evidence>
<dbReference type="PANTHER" id="PTHR34351:SF1">
    <property type="entry name" value="SLR1927 PROTEIN"/>
    <property type="match status" value="1"/>
</dbReference>
<protein>
    <submittedName>
        <fullName evidence="3">DUF58 domain-containing protein</fullName>
    </submittedName>
</protein>
<reference evidence="4" key="1">
    <citation type="journal article" date="2019" name="Int. J. Syst. Evol. Microbiol.">
        <title>The Global Catalogue of Microorganisms (GCM) 10K type strain sequencing project: providing services to taxonomists for standard genome sequencing and annotation.</title>
        <authorList>
            <consortium name="The Broad Institute Genomics Platform"/>
            <consortium name="The Broad Institute Genome Sequencing Center for Infectious Disease"/>
            <person name="Wu L."/>
            <person name="Ma J."/>
        </authorList>
    </citation>
    <scope>NUCLEOTIDE SEQUENCE [LARGE SCALE GENOMIC DNA]</scope>
    <source>
        <strain evidence="4">JCM 31037</strain>
    </source>
</reference>
<name>A0ABW3YNJ4_9ACTN</name>
<dbReference type="Proteomes" id="UP001597260">
    <property type="component" value="Unassembled WGS sequence"/>
</dbReference>
<organism evidence="3 4">
    <name type="scientific">Micromonospora sonneratiae</name>
    <dbReference type="NCBI Taxonomy" id="1184706"/>
    <lineage>
        <taxon>Bacteria</taxon>
        <taxon>Bacillati</taxon>
        <taxon>Actinomycetota</taxon>
        <taxon>Actinomycetes</taxon>
        <taxon>Micromonosporales</taxon>
        <taxon>Micromonosporaceae</taxon>
        <taxon>Micromonospora</taxon>
    </lineage>
</organism>
<dbReference type="PANTHER" id="PTHR34351">
    <property type="entry name" value="SLR1927 PROTEIN-RELATED"/>
    <property type="match status" value="1"/>
</dbReference>
<evidence type="ECO:0000256" key="1">
    <source>
        <dbReference type="SAM" id="Phobius"/>
    </source>
</evidence>
<keyword evidence="1" id="KW-0812">Transmembrane</keyword>
<feature type="transmembrane region" description="Helical" evidence="1">
    <location>
        <begin position="28"/>
        <end position="48"/>
    </location>
</feature>
<dbReference type="Pfam" id="PF01882">
    <property type="entry name" value="DUF58"/>
    <property type="match status" value="1"/>
</dbReference>
<dbReference type="EMBL" id="JBHTMP010000101">
    <property type="protein sequence ID" value="MFD1325894.1"/>
    <property type="molecule type" value="Genomic_DNA"/>
</dbReference>
<dbReference type="InterPro" id="IPR002881">
    <property type="entry name" value="DUF58"/>
</dbReference>
<comment type="caution">
    <text evidence="3">The sequence shown here is derived from an EMBL/GenBank/DDBJ whole genome shotgun (WGS) entry which is preliminary data.</text>
</comment>
<keyword evidence="4" id="KW-1185">Reference proteome</keyword>
<gene>
    <name evidence="3" type="ORF">ACFQ4H_32935</name>
</gene>
<keyword evidence="1" id="KW-0472">Membrane</keyword>
<keyword evidence="1" id="KW-1133">Transmembrane helix</keyword>
<evidence type="ECO:0000313" key="3">
    <source>
        <dbReference type="EMBL" id="MFD1325894.1"/>
    </source>
</evidence>